<dbReference type="Proteomes" id="UP000320184">
    <property type="component" value="Unassembled WGS sequence"/>
</dbReference>
<organism evidence="2 3">
    <name type="scientific">Eiseniibacteriota bacterium</name>
    <dbReference type="NCBI Taxonomy" id="2212470"/>
    <lineage>
        <taxon>Bacteria</taxon>
        <taxon>Candidatus Eiseniibacteriota</taxon>
    </lineage>
</organism>
<dbReference type="Pfam" id="PF07995">
    <property type="entry name" value="GSDH"/>
    <property type="match status" value="1"/>
</dbReference>
<dbReference type="EMBL" id="VBOT01000127">
    <property type="protein sequence ID" value="TMQ49161.1"/>
    <property type="molecule type" value="Genomic_DNA"/>
</dbReference>
<dbReference type="InterPro" id="IPR011041">
    <property type="entry name" value="Quinoprot_gluc/sorb_DH_b-prop"/>
</dbReference>
<evidence type="ECO:0000259" key="1">
    <source>
        <dbReference type="Pfam" id="PF07995"/>
    </source>
</evidence>
<dbReference type="SUPFAM" id="SSF50952">
    <property type="entry name" value="Soluble quinoprotein glucose dehydrogenase"/>
    <property type="match status" value="1"/>
</dbReference>
<dbReference type="InterPro" id="IPR011042">
    <property type="entry name" value="6-blade_b-propeller_TolB-like"/>
</dbReference>
<protein>
    <submittedName>
        <fullName evidence="2">PQQ-dependent sugar dehydrogenase</fullName>
    </submittedName>
</protein>
<accession>A0A538SCQ8</accession>
<evidence type="ECO:0000313" key="2">
    <source>
        <dbReference type="EMBL" id="TMQ49161.1"/>
    </source>
</evidence>
<evidence type="ECO:0000313" key="3">
    <source>
        <dbReference type="Proteomes" id="UP000320184"/>
    </source>
</evidence>
<comment type="caution">
    <text evidence="2">The sequence shown here is derived from an EMBL/GenBank/DDBJ whole genome shotgun (WGS) entry which is preliminary data.</text>
</comment>
<dbReference type="Gene3D" id="2.120.10.30">
    <property type="entry name" value="TolB, C-terminal domain"/>
    <property type="match status" value="1"/>
</dbReference>
<dbReference type="PROSITE" id="PS51257">
    <property type="entry name" value="PROKAR_LIPOPROTEIN"/>
    <property type="match status" value="1"/>
</dbReference>
<feature type="domain" description="Glucose/Sorbosone dehydrogenase" evidence="1">
    <location>
        <begin position="56"/>
        <end position="380"/>
    </location>
</feature>
<proteinExistence type="predicted"/>
<dbReference type="AlphaFoldDB" id="A0A538SCQ8"/>
<name>A0A538SCQ8_UNCEI</name>
<gene>
    <name evidence="2" type="ORF">E6K73_10465</name>
</gene>
<sequence>MKISKAAKLLGIAAVAASSACGRHGGVTNPGPVRLALRTVATGMSFPLFLTAPPGDFRRLFVVEKGGFIRIIEDGALRSRPFLDLSGSVSRGVEQGLLGLAFDPGYSRNGRFYVSYTDLAGTSQIVRYRVSANPDAGDPASAEPILSVDQPDPLHNGGMIVFGPDGYLYVGLGDGDGETADALNNGQDLTDLLGSILRIDVSGAGGYTIPAGNPFTTPPARPELWNYGLRNPWRFSFDRATGDLYIGDVGRASREEIDVAPTAQGRGKGANYGWKILEGTRCTDAGHCDTTGLTPPVLEYEHGTWNPVSCCVIGGYVYRGSAIPALRGTYFYGDLCGWVRSFVFSGGQATSRTDWHFLDPRESVTSFGEDARGELYVLTMSGSVFRIVSG</sequence>
<reference evidence="2 3" key="1">
    <citation type="journal article" date="2019" name="Nat. Microbiol.">
        <title>Mediterranean grassland soil C-N compound turnover is dependent on rainfall and depth, and is mediated by genomically divergent microorganisms.</title>
        <authorList>
            <person name="Diamond S."/>
            <person name="Andeer P.F."/>
            <person name="Li Z."/>
            <person name="Crits-Christoph A."/>
            <person name="Burstein D."/>
            <person name="Anantharaman K."/>
            <person name="Lane K.R."/>
            <person name="Thomas B.C."/>
            <person name="Pan C."/>
            <person name="Northen T.R."/>
            <person name="Banfield J.F."/>
        </authorList>
    </citation>
    <scope>NUCLEOTIDE SEQUENCE [LARGE SCALE GENOMIC DNA]</scope>
    <source>
        <strain evidence="2">WS_3</strain>
    </source>
</reference>
<dbReference type="InterPro" id="IPR012938">
    <property type="entry name" value="Glc/Sorbosone_DH"/>
</dbReference>
<dbReference type="PANTHER" id="PTHR19328:SF75">
    <property type="entry name" value="ALDOSE SUGAR DEHYDROGENASE YLII"/>
    <property type="match status" value="1"/>
</dbReference>
<dbReference type="PANTHER" id="PTHR19328">
    <property type="entry name" value="HEDGEHOG-INTERACTING PROTEIN"/>
    <property type="match status" value="1"/>
</dbReference>